<protein>
    <submittedName>
        <fullName evidence="1">Uncharacterized protein</fullName>
    </submittedName>
</protein>
<organism evidence="1 2">
    <name type="scientific">Victivallis lenta</name>
    <dbReference type="NCBI Taxonomy" id="2606640"/>
    <lineage>
        <taxon>Bacteria</taxon>
        <taxon>Pseudomonadati</taxon>
        <taxon>Lentisphaerota</taxon>
        <taxon>Lentisphaeria</taxon>
        <taxon>Victivallales</taxon>
        <taxon>Victivallaceae</taxon>
        <taxon>Victivallis</taxon>
    </lineage>
</organism>
<dbReference type="InterPro" id="IPR009061">
    <property type="entry name" value="DNA-bd_dom_put_sf"/>
</dbReference>
<gene>
    <name evidence="1" type="ORF">FYJ85_10075</name>
</gene>
<reference evidence="1 2" key="1">
    <citation type="submission" date="2019-08" db="EMBL/GenBank/DDBJ databases">
        <title>In-depth cultivation of the pig gut microbiome towards novel bacterial diversity and tailored functional studies.</title>
        <authorList>
            <person name="Wylensek D."/>
            <person name="Hitch T.C.A."/>
            <person name="Clavel T."/>
        </authorList>
    </citation>
    <scope>NUCLEOTIDE SEQUENCE [LARGE SCALE GENOMIC DNA]</scope>
    <source>
        <strain evidence="1 2">BBE-744-WT-12</strain>
    </source>
</reference>
<accession>A0A844G193</accession>
<dbReference type="Proteomes" id="UP000435649">
    <property type="component" value="Unassembled WGS sequence"/>
</dbReference>
<dbReference type="SUPFAM" id="SSF46955">
    <property type="entry name" value="Putative DNA-binding domain"/>
    <property type="match status" value="1"/>
</dbReference>
<keyword evidence="2" id="KW-1185">Reference proteome</keyword>
<name>A0A844G193_9BACT</name>
<dbReference type="AlphaFoldDB" id="A0A844G193"/>
<proteinExistence type="predicted"/>
<sequence length="109" mass="12338">MNEVRISMTTVRFFKRIMRPVAEEGIISLPEYNEAISQLTSLAEHGIPKPAVIPKLLDQQEVAEMLGISHSNFKKLEAEGAFPFKRKMVGSAVRYRNTDVIDYIISSEI</sequence>
<comment type="caution">
    <text evidence="1">The sequence shown here is derived from an EMBL/GenBank/DDBJ whole genome shotgun (WGS) entry which is preliminary data.</text>
</comment>
<dbReference type="EMBL" id="VUNS01000009">
    <property type="protein sequence ID" value="MST97387.1"/>
    <property type="molecule type" value="Genomic_DNA"/>
</dbReference>
<dbReference type="RefSeq" id="WP_154418300.1">
    <property type="nucleotide sequence ID" value="NZ_VUNS01000009.1"/>
</dbReference>
<evidence type="ECO:0000313" key="2">
    <source>
        <dbReference type="Proteomes" id="UP000435649"/>
    </source>
</evidence>
<evidence type="ECO:0000313" key="1">
    <source>
        <dbReference type="EMBL" id="MST97387.1"/>
    </source>
</evidence>